<keyword evidence="1" id="KW-0812">Transmembrane</keyword>
<keyword evidence="1" id="KW-0472">Membrane</keyword>
<reference evidence="2" key="1">
    <citation type="submission" date="2015-12" db="EMBL/GenBank/DDBJ databases">
        <title>De novo transcriptome assembly of four potential Pierce s Disease insect vectors from Arizona vineyards.</title>
        <authorList>
            <person name="Tassone E.E."/>
        </authorList>
    </citation>
    <scope>NUCLEOTIDE SEQUENCE</scope>
</reference>
<keyword evidence="1" id="KW-1133">Transmembrane helix</keyword>
<sequence>MFYSLPMLKLCSYFMLFNFVVCFDFALVPILKKQVKEVNTLIENTMKIINASNSIEQKCAEYEKLLTAENVTVDMFRRSWLISYEDLENEDYEVCIQILKDIKKFKEGAVDSPKMRINKIVDLLERIQILKSRFSKYGMVRELRPRPREYFLLGKLNMLPDNLFFQRYYR</sequence>
<proteinExistence type="predicted"/>
<dbReference type="AlphaFoldDB" id="A0A1B6DMP9"/>
<evidence type="ECO:0000313" key="2">
    <source>
        <dbReference type="EMBL" id="JAS26938.1"/>
    </source>
</evidence>
<organism evidence="2">
    <name type="scientific">Clastoptera arizonana</name>
    <name type="common">Arizona spittle bug</name>
    <dbReference type="NCBI Taxonomy" id="38151"/>
    <lineage>
        <taxon>Eukaryota</taxon>
        <taxon>Metazoa</taxon>
        <taxon>Ecdysozoa</taxon>
        <taxon>Arthropoda</taxon>
        <taxon>Hexapoda</taxon>
        <taxon>Insecta</taxon>
        <taxon>Pterygota</taxon>
        <taxon>Neoptera</taxon>
        <taxon>Paraneoptera</taxon>
        <taxon>Hemiptera</taxon>
        <taxon>Auchenorrhyncha</taxon>
        <taxon>Cercopoidea</taxon>
        <taxon>Clastopteridae</taxon>
        <taxon>Clastoptera</taxon>
    </lineage>
</organism>
<dbReference type="EMBL" id="GEDC01010360">
    <property type="protein sequence ID" value="JAS26938.1"/>
    <property type="molecule type" value="Transcribed_RNA"/>
</dbReference>
<gene>
    <name evidence="2" type="ORF">g.5828</name>
</gene>
<accession>A0A1B6DMP9</accession>
<evidence type="ECO:0000256" key="1">
    <source>
        <dbReference type="SAM" id="Phobius"/>
    </source>
</evidence>
<protein>
    <submittedName>
        <fullName evidence="2">Uncharacterized protein</fullName>
    </submittedName>
</protein>
<feature type="transmembrane region" description="Helical" evidence="1">
    <location>
        <begin position="12"/>
        <end position="31"/>
    </location>
</feature>
<name>A0A1B6DMP9_9HEMI</name>